<sequence>MSGGEVTRRRQVAAGFTSPPPAWGDCLSQWNWPSSVEPFRAAVEVFGSTVVAMVSK</sequence>
<reference evidence="1 2" key="1">
    <citation type="submission" date="2017-07" db="EMBL/GenBank/DDBJ databases">
        <title>First draft Genome Sequence of Nocardia cerradoensis isolated from human infection.</title>
        <authorList>
            <person name="Carrasco G."/>
        </authorList>
    </citation>
    <scope>NUCLEOTIDE SEQUENCE [LARGE SCALE GENOMIC DNA]</scope>
    <source>
        <strain evidence="1 2">CNM20130759</strain>
    </source>
</reference>
<protein>
    <submittedName>
        <fullName evidence="1">Uncharacterized protein</fullName>
    </submittedName>
</protein>
<evidence type="ECO:0000313" key="2">
    <source>
        <dbReference type="Proteomes" id="UP000215506"/>
    </source>
</evidence>
<comment type="caution">
    <text evidence="1">The sequence shown here is derived from an EMBL/GenBank/DDBJ whole genome shotgun (WGS) entry which is preliminary data.</text>
</comment>
<accession>A0A231H4F4</accession>
<keyword evidence="2" id="KW-1185">Reference proteome</keyword>
<proteinExistence type="predicted"/>
<dbReference type="Proteomes" id="UP000215506">
    <property type="component" value="Unassembled WGS sequence"/>
</dbReference>
<dbReference type="AlphaFoldDB" id="A0A231H4F4"/>
<evidence type="ECO:0000313" key="1">
    <source>
        <dbReference type="EMBL" id="OXR43717.1"/>
    </source>
</evidence>
<organism evidence="1 2">
    <name type="scientific">Nocardia cerradoensis</name>
    <dbReference type="NCBI Taxonomy" id="85688"/>
    <lineage>
        <taxon>Bacteria</taxon>
        <taxon>Bacillati</taxon>
        <taxon>Actinomycetota</taxon>
        <taxon>Actinomycetes</taxon>
        <taxon>Mycobacteriales</taxon>
        <taxon>Nocardiaceae</taxon>
        <taxon>Nocardia</taxon>
    </lineage>
</organism>
<gene>
    <name evidence="1" type="ORF">B7C42_03952</name>
</gene>
<dbReference type="EMBL" id="NGAF01000008">
    <property type="protein sequence ID" value="OXR43717.1"/>
    <property type="molecule type" value="Genomic_DNA"/>
</dbReference>
<name>A0A231H4F4_9NOCA</name>